<accession>A0ABW3ZIU5</accession>
<name>A0ABW3ZIU5_9RHOB</name>
<evidence type="ECO:0000256" key="3">
    <source>
        <dbReference type="ARBA" id="ARBA00022692"/>
    </source>
</evidence>
<feature type="transmembrane region" description="Helical" evidence="6">
    <location>
        <begin position="29"/>
        <end position="46"/>
    </location>
</feature>
<feature type="transmembrane region" description="Helical" evidence="6">
    <location>
        <begin position="58"/>
        <end position="76"/>
    </location>
</feature>
<keyword evidence="5 6" id="KW-0472">Membrane</keyword>
<evidence type="ECO:0000256" key="4">
    <source>
        <dbReference type="ARBA" id="ARBA00022989"/>
    </source>
</evidence>
<sequence>MIRNISILLLFQLGGESLARLFQLSVPGPVIGLAALFLTFLARPALAERMRETTQGLLSHLSLMFVPAGVGVIAHLDTFGRDGLALGLALLASTTLAILAGVFAFLAVANWVGAEDA</sequence>
<keyword evidence="3 6" id="KW-0812">Transmembrane</keyword>
<evidence type="ECO:0000256" key="6">
    <source>
        <dbReference type="SAM" id="Phobius"/>
    </source>
</evidence>
<evidence type="ECO:0000256" key="1">
    <source>
        <dbReference type="ARBA" id="ARBA00004651"/>
    </source>
</evidence>
<organism evidence="7 8">
    <name type="scientific">Litorisediminicola beolgyonensis</name>
    <dbReference type="NCBI Taxonomy" id="1173614"/>
    <lineage>
        <taxon>Bacteria</taxon>
        <taxon>Pseudomonadati</taxon>
        <taxon>Pseudomonadota</taxon>
        <taxon>Alphaproteobacteria</taxon>
        <taxon>Rhodobacterales</taxon>
        <taxon>Paracoccaceae</taxon>
        <taxon>Litorisediminicola</taxon>
    </lineage>
</organism>
<evidence type="ECO:0000256" key="5">
    <source>
        <dbReference type="ARBA" id="ARBA00023136"/>
    </source>
</evidence>
<dbReference type="PANTHER" id="PTHR33931">
    <property type="entry name" value="HOLIN-LIKE PROTEIN CIDA-RELATED"/>
    <property type="match status" value="1"/>
</dbReference>
<evidence type="ECO:0000313" key="8">
    <source>
        <dbReference type="Proteomes" id="UP001597135"/>
    </source>
</evidence>
<keyword evidence="2" id="KW-1003">Cell membrane</keyword>
<proteinExistence type="predicted"/>
<dbReference type="EMBL" id="JBHTMU010000018">
    <property type="protein sequence ID" value="MFD1343039.1"/>
    <property type="molecule type" value="Genomic_DNA"/>
</dbReference>
<dbReference type="Proteomes" id="UP001597135">
    <property type="component" value="Unassembled WGS sequence"/>
</dbReference>
<comment type="caution">
    <text evidence="7">The sequence shown here is derived from an EMBL/GenBank/DDBJ whole genome shotgun (WGS) entry which is preliminary data.</text>
</comment>
<dbReference type="RefSeq" id="WP_386803627.1">
    <property type="nucleotide sequence ID" value="NZ_JBHTMU010000018.1"/>
</dbReference>
<gene>
    <name evidence="7" type="ORF">ACFQ4E_11465</name>
</gene>
<dbReference type="PANTHER" id="PTHR33931:SF2">
    <property type="entry name" value="HOLIN-LIKE PROTEIN CIDA"/>
    <property type="match status" value="1"/>
</dbReference>
<keyword evidence="8" id="KW-1185">Reference proteome</keyword>
<evidence type="ECO:0000256" key="2">
    <source>
        <dbReference type="ARBA" id="ARBA00022475"/>
    </source>
</evidence>
<comment type="subcellular location">
    <subcellularLocation>
        <location evidence="1">Cell membrane</location>
        <topology evidence="1">Multi-pass membrane protein</topology>
    </subcellularLocation>
</comment>
<keyword evidence="4 6" id="KW-1133">Transmembrane helix</keyword>
<reference evidence="8" key="1">
    <citation type="journal article" date="2019" name="Int. J. Syst. Evol. Microbiol.">
        <title>The Global Catalogue of Microorganisms (GCM) 10K type strain sequencing project: providing services to taxonomists for standard genome sequencing and annotation.</title>
        <authorList>
            <consortium name="The Broad Institute Genomics Platform"/>
            <consortium name="The Broad Institute Genome Sequencing Center for Infectious Disease"/>
            <person name="Wu L."/>
            <person name="Ma J."/>
        </authorList>
    </citation>
    <scope>NUCLEOTIDE SEQUENCE [LARGE SCALE GENOMIC DNA]</scope>
    <source>
        <strain evidence="8">CCUG 62953</strain>
    </source>
</reference>
<feature type="transmembrane region" description="Helical" evidence="6">
    <location>
        <begin position="88"/>
        <end position="112"/>
    </location>
</feature>
<protein>
    <submittedName>
        <fullName evidence="7">CidA/LrgA family protein</fullName>
    </submittedName>
</protein>
<dbReference type="InterPro" id="IPR005538">
    <property type="entry name" value="LrgA/CidA"/>
</dbReference>
<evidence type="ECO:0000313" key="7">
    <source>
        <dbReference type="EMBL" id="MFD1343039.1"/>
    </source>
</evidence>
<dbReference type="Pfam" id="PF03788">
    <property type="entry name" value="LrgA"/>
    <property type="match status" value="1"/>
</dbReference>